<proteinExistence type="predicted"/>
<accession>A0A8J2SG58</accession>
<dbReference type="Gene3D" id="3.60.10.10">
    <property type="entry name" value="Endonuclease/exonuclease/phosphatase"/>
    <property type="match status" value="1"/>
</dbReference>
<organism evidence="1 2">
    <name type="scientific">Pelagomonas calceolata</name>
    <dbReference type="NCBI Taxonomy" id="35677"/>
    <lineage>
        <taxon>Eukaryota</taxon>
        <taxon>Sar</taxon>
        <taxon>Stramenopiles</taxon>
        <taxon>Ochrophyta</taxon>
        <taxon>Pelagophyceae</taxon>
        <taxon>Pelagomonadales</taxon>
        <taxon>Pelagomonadaceae</taxon>
        <taxon>Pelagomonas</taxon>
    </lineage>
</organism>
<dbReference type="Proteomes" id="UP000789595">
    <property type="component" value="Unassembled WGS sequence"/>
</dbReference>
<gene>
    <name evidence="1" type="ORF">PECAL_1P18570</name>
</gene>
<dbReference type="AlphaFoldDB" id="A0A8J2SG58"/>
<evidence type="ECO:0000313" key="2">
    <source>
        <dbReference type="Proteomes" id="UP000789595"/>
    </source>
</evidence>
<reference evidence="1" key="1">
    <citation type="submission" date="2021-11" db="EMBL/GenBank/DDBJ databases">
        <authorList>
            <consortium name="Genoscope - CEA"/>
            <person name="William W."/>
        </authorList>
    </citation>
    <scope>NUCLEOTIDE SEQUENCE</scope>
</reference>
<evidence type="ECO:0000313" key="1">
    <source>
        <dbReference type="EMBL" id="CAH0365417.1"/>
    </source>
</evidence>
<name>A0A8J2SG58_9STRA</name>
<protein>
    <submittedName>
        <fullName evidence="1">Uncharacterized protein</fullName>
    </submittedName>
</protein>
<dbReference type="EMBL" id="CAKKNE010000001">
    <property type="protein sequence ID" value="CAH0365417.1"/>
    <property type="molecule type" value="Genomic_DNA"/>
</dbReference>
<sequence>MDLDDGITCHAADDPAIKNELRRAWIADRLDERLGEFGQTHAVDVVCATWNANGKDVTKLNLDLEPWLRSRSAPADVYAVGAH</sequence>
<comment type="caution">
    <text evidence="1">The sequence shown here is derived from an EMBL/GenBank/DDBJ whole genome shotgun (WGS) entry which is preliminary data.</text>
</comment>
<keyword evidence="2" id="KW-1185">Reference proteome</keyword>
<dbReference type="InterPro" id="IPR036691">
    <property type="entry name" value="Endo/exonu/phosph_ase_sf"/>
</dbReference>